<dbReference type="InterPro" id="IPR004299">
    <property type="entry name" value="MBOAT_fam"/>
</dbReference>
<organism evidence="14 15">
    <name type="scientific">Babjeviella inositovora NRRL Y-12698</name>
    <dbReference type="NCBI Taxonomy" id="984486"/>
    <lineage>
        <taxon>Eukaryota</taxon>
        <taxon>Fungi</taxon>
        <taxon>Dikarya</taxon>
        <taxon>Ascomycota</taxon>
        <taxon>Saccharomycotina</taxon>
        <taxon>Pichiomycetes</taxon>
        <taxon>Serinales incertae sedis</taxon>
        <taxon>Babjeviella</taxon>
    </lineage>
</organism>
<protein>
    <recommendedName>
        <fullName evidence="10">O-acyltransferase</fullName>
    </recommendedName>
</protein>
<comment type="similarity">
    <text evidence="2 10">Belongs to the membrane-bound acyltransferase family. Sterol o-acyltransferase subfamily.</text>
</comment>
<dbReference type="PANTHER" id="PTHR10408">
    <property type="entry name" value="STEROL O-ACYLTRANSFERASE"/>
    <property type="match status" value="1"/>
</dbReference>
<feature type="transmembrane region" description="Helical" evidence="13">
    <location>
        <begin position="408"/>
        <end position="429"/>
    </location>
</feature>
<accession>A0A1E3QY02</accession>
<feature type="compositionally biased region" description="Low complexity" evidence="12">
    <location>
        <begin position="28"/>
        <end position="37"/>
    </location>
</feature>
<dbReference type="Pfam" id="PF03062">
    <property type="entry name" value="MBOAT"/>
    <property type="match status" value="1"/>
</dbReference>
<evidence type="ECO:0000256" key="1">
    <source>
        <dbReference type="ARBA" id="ARBA00004477"/>
    </source>
</evidence>
<keyword evidence="6 13" id="KW-1133">Transmembrane helix</keyword>
<sequence length="566" mass="66092">MKHHQRTSSSQMINNLRIRNQNRKPLSDADLSAYSSDSLEDDKKLFDITDSSDPQKLSGTTSSSDEKSPLGPAEDSLQKMSQSEQKIVLDKSFKKLLQLEQSLHLRRNKEGSFRSRFHDGAMIPDDTTIFDKRSLKESNFYGFFVVFWLGVGLVMFDTVLKLYFEFGFSALFEAAVYSTLRRDVFKVGLTDLVMYLTMYLTYGVQKLVQWGYLDWGRAGWILQNVLQFSFLLFHNGVAMYLGYPWIAREFLLLHSLVMIMKTHSYAFYNGYLWGIQQELTASQQALAKDAMNESLSLEECRKRYEILTSSVEFCEFELLAQLPTTRFPQNITLNNFFHYTMFPTVVYSIEYPRTEKIRWKYVGEKLLAIFGLIFMMITLAESWMYPIVLRAMALKAVPFAEKVSSYPMLLLDMMAPFLLMYLLVWYLIWDAILNCIAELTRFGNRNFYNAWWNSTDWSEFARDWNVPVHKFLLRHVYHSSILALKLNRLQATIVTFLLSSLLHESTMFVIFHKFRGYLLLLQMSQLPLVALSRTRWLRDRKVLGNVVFWIGIATGPSLMCTLYLTF</sequence>
<evidence type="ECO:0000256" key="11">
    <source>
        <dbReference type="PIRSR" id="PIRSR000439-1"/>
    </source>
</evidence>
<dbReference type="PIRSF" id="PIRSF000439">
    <property type="entry name" value="Oat_ACAT_DAG_ARE"/>
    <property type="match status" value="1"/>
</dbReference>
<dbReference type="Proteomes" id="UP000094336">
    <property type="component" value="Unassembled WGS sequence"/>
</dbReference>
<dbReference type="PANTHER" id="PTHR10408:SF23">
    <property type="entry name" value="STEROL O-ACYLTRANSFERASE 1-RELATED"/>
    <property type="match status" value="1"/>
</dbReference>
<keyword evidence="5 10" id="KW-0256">Endoplasmic reticulum</keyword>
<feature type="compositionally biased region" description="Polar residues" evidence="12">
    <location>
        <begin position="7"/>
        <end position="19"/>
    </location>
</feature>
<evidence type="ECO:0000256" key="3">
    <source>
        <dbReference type="ARBA" id="ARBA00022679"/>
    </source>
</evidence>
<keyword evidence="4 13" id="KW-0812">Transmembrane</keyword>
<feature type="transmembrane region" description="Helical" evidence="13">
    <location>
        <begin position="546"/>
        <end position="564"/>
    </location>
</feature>
<gene>
    <name evidence="14" type="ORF">BABINDRAFT_159062</name>
</gene>
<dbReference type="AlphaFoldDB" id="A0A1E3QY02"/>
<reference evidence="15" key="1">
    <citation type="submission" date="2016-05" db="EMBL/GenBank/DDBJ databases">
        <title>Comparative genomics of biotechnologically important yeasts.</title>
        <authorList>
            <consortium name="DOE Joint Genome Institute"/>
            <person name="Riley R."/>
            <person name="Haridas S."/>
            <person name="Wolfe K.H."/>
            <person name="Lopes M.R."/>
            <person name="Hittinger C.T."/>
            <person name="Goker M."/>
            <person name="Salamov A."/>
            <person name="Wisecaver J."/>
            <person name="Long T.M."/>
            <person name="Aerts A.L."/>
            <person name="Barry K."/>
            <person name="Choi C."/>
            <person name="Clum A."/>
            <person name="Coughlan A.Y."/>
            <person name="Deshpande S."/>
            <person name="Douglass A.P."/>
            <person name="Hanson S.J."/>
            <person name="Klenk H.-P."/>
            <person name="Labutti K."/>
            <person name="Lapidus A."/>
            <person name="Lindquist E."/>
            <person name="Lipzen A."/>
            <person name="Meier-Kolthoff J.P."/>
            <person name="Ohm R.A."/>
            <person name="Otillar R.P."/>
            <person name="Pangilinan J."/>
            <person name="Peng Y."/>
            <person name="Rokas A."/>
            <person name="Rosa C.A."/>
            <person name="Scheuner C."/>
            <person name="Sibirny A.A."/>
            <person name="Slot J.C."/>
            <person name="Stielow J.B."/>
            <person name="Sun H."/>
            <person name="Kurtzman C.P."/>
            <person name="Blackwell M."/>
            <person name="Grigoriev I.V."/>
            <person name="Jeffries T.W."/>
        </authorList>
    </citation>
    <scope>NUCLEOTIDE SEQUENCE [LARGE SCALE GENOMIC DNA]</scope>
    <source>
        <strain evidence="15">NRRL Y-12698</strain>
    </source>
</reference>
<dbReference type="GO" id="GO:0005789">
    <property type="term" value="C:endoplasmic reticulum membrane"/>
    <property type="evidence" value="ECO:0007669"/>
    <property type="project" value="UniProtKB-SubCell"/>
</dbReference>
<evidence type="ECO:0000256" key="2">
    <source>
        <dbReference type="ARBA" id="ARBA00009010"/>
    </source>
</evidence>
<evidence type="ECO:0000256" key="13">
    <source>
        <dbReference type="SAM" id="Phobius"/>
    </source>
</evidence>
<comment type="subcellular location">
    <subcellularLocation>
        <location evidence="1 10">Endoplasmic reticulum membrane</location>
        <topology evidence="1 10">Multi-pass membrane protein</topology>
    </subcellularLocation>
</comment>
<evidence type="ECO:0000256" key="8">
    <source>
        <dbReference type="ARBA" id="ARBA00023315"/>
    </source>
</evidence>
<dbReference type="GO" id="GO:0008204">
    <property type="term" value="P:ergosterol metabolic process"/>
    <property type="evidence" value="ECO:0007669"/>
    <property type="project" value="TreeGrafter"/>
</dbReference>
<feature type="active site" evidence="11">
    <location>
        <position position="503"/>
    </location>
</feature>
<dbReference type="GO" id="GO:0034737">
    <property type="term" value="F:ergosterol O-acyltransferase activity"/>
    <property type="evidence" value="ECO:0007669"/>
    <property type="project" value="TreeGrafter"/>
</dbReference>
<feature type="transmembrane region" description="Helical" evidence="13">
    <location>
        <begin position="225"/>
        <end position="246"/>
    </location>
</feature>
<evidence type="ECO:0000313" key="15">
    <source>
        <dbReference type="Proteomes" id="UP000094336"/>
    </source>
</evidence>
<proteinExistence type="inferred from homology"/>
<evidence type="ECO:0000256" key="4">
    <source>
        <dbReference type="ARBA" id="ARBA00022692"/>
    </source>
</evidence>
<evidence type="ECO:0000256" key="9">
    <source>
        <dbReference type="ARBA" id="ARBA00023568"/>
    </source>
</evidence>
<feature type="compositionally biased region" description="Polar residues" evidence="12">
    <location>
        <begin position="49"/>
        <end position="63"/>
    </location>
</feature>
<feature type="transmembrane region" description="Helical" evidence="13">
    <location>
        <begin position="366"/>
        <end position="388"/>
    </location>
</feature>
<evidence type="ECO:0000256" key="6">
    <source>
        <dbReference type="ARBA" id="ARBA00022989"/>
    </source>
</evidence>
<keyword evidence="8 10" id="KW-0012">Acyltransferase</keyword>
<evidence type="ECO:0000256" key="10">
    <source>
        <dbReference type="PIRNR" id="PIRNR000439"/>
    </source>
</evidence>
<dbReference type="GeneID" id="30145293"/>
<comment type="function">
    <text evidence="9">Sterol O-acyltransferase that catalyzes the formation of stery esters.</text>
</comment>
<dbReference type="STRING" id="984486.A0A1E3QY02"/>
<evidence type="ECO:0000313" key="14">
    <source>
        <dbReference type="EMBL" id="ODQ82481.1"/>
    </source>
</evidence>
<feature type="transmembrane region" description="Helical" evidence="13">
    <location>
        <begin position="192"/>
        <end position="213"/>
    </location>
</feature>
<evidence type="ECO:0000256" key="12">
    <source>
        <dbReference type="SAM" id="MobiDB-lite"/>
    </source>
</evidence>
<dbReference type="EMBL" id="KV454426">
    <property type="protein sequence ID" value="ODQ82481.1"/>
    <property type="molecule type" value="Genomic_DNA"/>
</dbReference>
<evidence type="ECO:0000256" key="5">
    <source>
        <dbReference type="ARBA" id="ARBA00022824"/>
    </source>
</evidence>
<evidence type="ECO:0000256" key="7">
    <source>
        <dbReference type="ARBA" id="ARBA00023136"/>
    </source>
</evidence>
<keyword evidence="3 10" id="KW-0808">Transferase</keyword>
<feature type="region of interest" description="Disordered" evidence="12">
    <location>
        <begin position="1"/>
        <end position="77"/>
    </location>
</feature>
<dbReference type="InterPro" id="IPR014371">
    <property type="entry name" value="Oat_ACAT_DAG_ARE"/>
</dbReference>
<name>A0A1E3QY02_9ASCO</name>
<dbReference type="RefSeq" id="XP_018987809.1">
    <property type="nucleotide sequence ID" value="XM_019127440.1"/>
</dbReference>
<feature type="transmembrane region" description="Helical" evidence="13">
    <location>
        <begin position="140"/>
        <end position="156"/>
    </location>
</feature>
<keyword evidence="7 10" id="KW-0472">Membrane</keyword>
<keyword evidence="15" id="KW-1185">Reference proteome</keyword>
<dbReference type="OrthoDB" id="10039049at2759"/>